<accession>A0A556N6H6</accession>
<gene>
    <name evidence="3" type="ORF">FO442_00450</name>
</gene>
<feature type="transmembrane region" description="Helical" evidence="1">
    <location>
        <begin position="221"/>
        <end position="239"/>
    </location>
</feature>
<comment type="caution">
    <text evidence="3">The sequence shown here is derived from an EMBL/GenBank/DDBJ whole genome shotgun (WGS) entry which is preliminary data.</text>
</comment>
<feature type="domain" description="J" evidence="2">
    <location>
        <begin position="5"/>
        <end position="75"/>
    </location>
</feature>
<dbReference type="RefSeq" id="WP_144331165.1">
    <property type="nucleotide sequence ID" value="NZ_VLPL01000001.1"/>
</dbReference>
<dbReference type="GO" id="GO:0030544">
    <property type="term" value="F:Hsp70 protein binding"/>
    <property type="evidence" value="ECO:0007669"/>
    <property type="project" value="TreeGrafter"/>
</dbReference>
<dbReference type="Pfam" id="PF00226">
    <property type="entry name" value="DnaJ"/>
    <property type="match status" value="1"/>
</dbReference>
<dbReference type="CDD" id="cd06257">
    <property type="entry name" value="DnaJ"/>
    <property type="match status" value="1"/>
</dbReference>
<evidence type="ECO:0000256" key="1">
    <source>
        <dbReference type="SAM" id="Phobius"/>
    </source>
</evidence>
<dbReference type="SMART" id="SM00271">
    <property type="entry name" value="DnaJ"/>
    <property type="match status" value="1"/>
</dbReference>
<keyword evidence="4" id="KW-1185">Reference proteome</keyword>
<dbReference type="Gene3D" id="1.10.287.110">
    <property type="entry name" value="DnaJ domain"/>
    <property type="match status" value="1"/>
</dbReference>
<dbReference type="EMBL" id="VLPL01000001">
    <property type="protein sequence ID" value="TSJ47629.1"/>
    <property type="molecule type" value="Genomic_DNA"/>
</dbReference>
<keyword evidence="1" id="KW-0812">Transmembrane</keyword>
<keyword evidence="1" id="KW-0472">Membrane</keyword>
<keyword evidence="1" id="KW-1133">Transmembrane helix</keyword>
<dbReference type="PROSITE" id="PS50076">
    <property type="entry name" value="DNAJ_2"/>
    <property type="match status" value="1"/>
</dbReference>
<evidence type="ECO:0000313" key="3">
    <source>
        <dbReference type="EMBL" id="TSJ47629.1"/>
    </source>
</evidence>
<dbReference type="PRINTS" id="PR00625">
    <property type="entry name" value="JDOMAIN"/>
</dbReference>
<dbReference type="GO" id="GO:0071218">
    <property type="term" value="P:cellular response to misfolded protein"/>
    <property type="evidence" value="ECO:0007669"/>
    <property type="project" value="TreeGrafter"/>
</dbReference>
<dbReference type="InterPro" id="IPR001623">
    <property type="entry name" value="DnaJ_domain"/>
</dbReference>
<protein>
    <recommendedName>
        <fullName evidence="2">J domain-containing protein</fullName>
    </recommendedName>
</protein>
<dbReference type="SUPFAM" id="SSF46565">
    <property type="entry name" value="Chaperone J-domain"/>
    <property type="match status" value="1"/>
</dbReference>
<dbReference type="InterPro" id="IPR036869">
    <property type="entry name" value="J_dom_sf"/>
</dbReference>
<sequence length="284" mass="33539">MTRSECFRLLNLPPNASDAEIRKQYKKLALRLHPDVNPDPLAHEVFIKLGKAVEILLNPDYKEEITGKRTSRRTGSESDEERLERMRVAKMRYEQQKMQQAKDNNRYFLSLTSGMRWSIYKYIMRISLVLALALSTEYFLPMHYEPDVLIGSSKSLNNGIIKGNITSIELEKRGRYYVQNNRYAWLYAYPEVIIETTWFLHTPVKMITSDDFTRYRTPFDFHIGSIRFGLIVLFLVPLYPYLRRRKTLSFVFLYHLSFWGIGTVALYILLTQERMLHLLTLGFL</sequence>
<dbReference type="Proteomes" id="UP000316008">
    <property type="component" value="Unassembled WGS sequence"/>
</dbReference>
<dbReference type="OrthoDB" id="9779622at2"/>
<reference evidence="3 4" key="1">
    <citation type="submission" date="2019-07" db="EMBL/GenBank/DDBJ databases">
        <authorList>
            <person name="Huq M.A."/>
        </authorList>
    </citation>
    <scope>NUCLEOTIDE SEQUENCE [LARGE SCALE GENOMIC DNA]</scope>
    <source>
        <strain evidence="3 4">MAH-3</strain>
    </source>
</reference>
<evidence type="ECO:0000259" key="2">
    <source>
        <dbReference type="PROSITE" id="PS50076"/>
    </source>
</evidence>
<feature type="transmembrane region" description="Helical" evidence="1">
    <location>
        <begin position="122"/>
        <end position="140"/>
    </location>
</feature>
<feature type="transmembrane region" description="Helical" evidence="1">
    <location>
        <begin position="251"/>
        <end position="270"/>
    </location>
</feature>
<proteinExistence type="predicted"/>
<name>A0A556N6H6_9FLAO</name>
<dbReference type="InterPro" id="IPR051100">
    <property type="entry name" value="DnaJ_subfamily_B/C"/>
</dbReference>
<dbReference type="PANTHER" id="PTHR43908:SF3">
    <property type="entry name" value="AT29763P-RELATED"/>
    <property type="match status" value="1"/>
</dbReference>
<organism evidence="3 4">
    <name type="scientific">Fluviicola chungangensis</name>
    <dbReference type="NCBI Taxonomy" id="2597671"/>
    <lineage>
        <taxon>Bacteria</taxon>
        <taxon>Pseudomonadati</taxon>
        <taxon>Bacteroidota</taxon>
        <taxon>Flavobacteriia</taxon>
        <taxon>Flavobacteriales</taxon>
        <taxon>Crocinitomicaceae</taxon>
        <taxon>Fluviicola</taxon>
    </lineage>
</organism>
<dbReference type="AlphaFoldDB" id="A0A556N6H6"/>
<dbReference type="PANTHER" id="PTHR43908">
    <property type="entry name" value="AT29763P-RELATED"/>
    <property type="match status" value="1"/>
</dbReference>
<evidence type="ECO:0000313" key="4">
    <source>
        <dbReference type="Proteomes" id="UP000316008"/>
    </source>
</evidence>